<dbReference type="RefSeq" id="XP_034231007.1">
    <property type="nucleotide sequence ID" value="XM_034375116.1"/>
</dbReference>
<dbReference type="OrthoDB" id="406096at2759"/>
<dbReference type="CDD" id="cd00033">
    <property type="entry name" value="CCP"/>
    <property type="match status" value="1"/>
</dbReference>
<dbReference type="GeneID" id="117639450"/>
<keyword evidence="1" id="KW-1015">Disulfide bond</keyword>
<evidence type="ECO:0000256" key="2">
    <source>
        <dbReference type="PROSITE-ProRule" id="PRU00302"/>
    </source>
</evidence>
<dbReference type="SUPFAM" id="SSF57535">
    <property type="entry name" value="Complement control module/SCR domain"/>
    <property type="match status" value="1"/>
</dbReference>
<evidence type="ECO:0000256" key="1">
    <source>
        <dbReference type="ARBA" id="ARBA00023157"/>
    </source>
</evidence>
<dbReference type="AlphaFoldDB" id="A0A6P8YB48"/>
<organism evidence="5">
    <name type="scientific">Thrips palmi</name>
    <name type="common">Melon thrips</name>
    <dbReference type="NCBI Taxonomy" id="161013"/>
    <lineage>
        <taxon>Eukaryota</taxon>
        <taxon>Metazoa</taxon>
        <taxon>Ecdysozoa</taxon>
        <taxon>Arthropoda</taxon>
        <taxon>Hexapoda</taxon>
        <taxon>Insecta</taxon>
        <taxon>Pterygota</taxon>
        <taxon>Neoptera</taxon>
        <taxon>Paraneoptera</taxon>
        <taxon>Thysanoptera</taxon>
        <taxon>Terebrantia</taxon>
        <taxon>Thripoidea</taxon>
        <taxon>Thripidae</taxon>
        <taxon>Thrips</taxon>
    </lineage>
</organism>
<reference evidence="5" key="1">
    <citation type="submission" date="2025-08" db="UniProtKB">
        <authorList>
            <consortium name="RefSeq"/>
        </authorList>
    </citation>
    <scope>IDENTIFICATION</scope>
    <source>
        <tissue evidence="5">Total insect</tissue>
    </source>
</reference>
<dbReference type="InterPro" id="IPR000436">
    <property type="entry name" value="Sushi_SCR_CCP_dom"/>
</dbReference>
<evidence type="ECO:0000313" key="5">
    <source>
        <dbReference type="RefSeq" id="XP_034231007.1"/>
    </source>
</evidence>
<comment type="caution">
    <text evidence="2">Lacks conserved residue(s) required for the propagation of feature annotation.</text>
</comment>
<dbReference type="Pfam" id="PF00084">
    <property type="entry name" value="Sushi"/>
    <property type="match status" value="1"/>
</dbReference>
<feature type="domain" description="Sushi" evidence="3">
    <location>
        <begin position="151"/>
        <end position="219"/>
    </location>
</feature>
<protein>
    <submittedName>
        <fullName evidence="5">Uncharacterized protein LOC117639450</fullName>
    </submittedName>
</protein>
<dbReference type="KEGG" id="tpal:117639450"/>
<evidence type="ECO:0000259" key="3">
    <source>
        <dbReference type="PROSITE" id="PS50923"/>
    </source>
</evidence>
<proteinExistence type="predicted"/>
<dbReference type="InParanoid" id="A0A6P8YB48"/>
<dbReference type="InterPro" id="IPR035976">
    <property type="entry name" value="Sushi/SCR/CCP_sf"/>
</dbReference>
<dbReference type="PROSITE" id="PS50923">
    <property type="entry name" value="SUSHI"/>
    <property type="match status" value="1"/>
</dbReference>
<dbReference type="Gene3D" id="2.10.70.10">
    <property type="entry name" value="Complement Module, domain 1"/>
    <property type="match status" value="1"/>
</dbReference>
<evidence type="ECO:0000313" key="4">
    <source>
        <dbReference type="Proteomes" id="UP000515158"/>
    </source>
</evidence>
<dbReference type="Proteomes" id="UP000515158">
    <property type="component" value="Unplaced"/>
</dbReference>
<gene>
    <name evidence="5" type="primary">LOC117639450</name>
</gene>
<sequence length="230" mass="24299">MAVPVVPVHADPSKTQRSLVQAVQAAPPAAWSRGAPTAWSPAPANLVVPQDSPYHYQGPSINSRADVHRGVGLGVTATACPADRSVLAPKEQDYVLMEKITARDGTPLDVIAGPQAGDPVSEGPHPVVGRLVLGGGQQSALCRLTYTVIVRRCGPAPPLSTPAGLTGLTGTSPRCVAGTAWGSRCHYRCPRRDLVLRGDKWVVCGDDLRWHGRPPVCTGEFLRFSPPQSK</sequence>
<keyword evidence="2" id="KW-0768">Sushi</keyword>
<keyword evidence="4" id="KW-1185">Reference proteome</keyword>
<name>A0A6P8YB48_THRPL</name>
<accession>A0A6P8YB48</accession>